<evidence type="ECO:0008006" key="4">
    <source>
        <dbReference type="Google" id="ProtNLM"/>
    </source>
</evidence>
<dbReference type="KEGG" id="pla:Plav_2812"/>
<dbReference type="RefSeq" id="WP_012111735.1">
    <property type="nucleotide sequence ID" value="NC_009719.1"/>
</dbReference>
<dbReference type="AlphaFoldDB" id="A7HWY7"/>
<gene>
    <name evidence="2" type="ordered locus">Plav_2812</name>
</gene>
<accession>A7HWY7</accession>
<evidence type="ECO:0000256" key="1">
    <source>
        <dbReference type="SAM" id="MobiDB-lite"/>
    </source>
</evidence>
<evidence type="ECO:0000313" key="3">
    <source>
        <dbReference type="Proteomes" id="UP000006377"/>
    </source>
</evidence>
<dbReference type="InterPro" id="IPR036412">
    <property type="entry name" value="HAD-like_sf"/>
</dbReference>
<sequence length="252" mass="27155">MSTTDDPGATASEIPGPRPDMRTTASAMRDPLAIDETVIPQIDALDLVRGRPLIVSDADEVLIQFVVGLERYLETQKLWLDLKSFALTGNIRHVGTNEPYDAAAMPALLEAFFEASTHALDIVPGAAEALAALSERAQIVVLTNVPLESRAARAASLAAQGIDYPVIANKGLKGGAVRRMAERVEAPVLFLDDIPHNLASVAKAHAPTHLIHFIADPRLAKLLGPAKDSHFHTGHWPDARAFIEQKLTEEGF</sequence>
<organism evidence="2 3">
    <name type="scientific">Parvibaculum lavamentivorans (strain DS-1 / DSM 13023 / NCIMB 13966)</name>
    <dbReference type="NCBI Taxonomy" id="402881"/>
    <lineage>
        <taxon>Bacteria</taxon>
        <taxon>Pseudomonadati</taxon>
        <taxon>Pseudomonadota</taxon>
        <taxon>Alphaproteobacteria</taxon>
        <taxon>Hyphomicrobiales</taxon>
        <taxon>Parvibaculaceae</taxon>
        <taxon>Parvibaculum</taxon>
    </lineage>
</organism>
<keyword evidence="3" id="KW-1185">Reference proteome</keyword>
<dbReference type="STRING" id="402881.Plav_2812"/>
<dbReference type="SUPFAM" id="SSF56784">
    <property type="entry name" value="HAD-like"/>
    <property type="match status" value="1"/>
</dbReference>
<reference evidence="2 3" key="1">
    <citation type="journal article" date="2011" name="Stand. Genomic Sci.">
        <title>Complete genome sequence of Parvibaculum lavamentivorans type strain (DS-1(T)).</title>
        <authorList>
            <person name="Schleheck D."/>
            <person name="Weiss M."/>
            <person name="Pitluck S."/>
            <person name="Bruce D."/>
            <person name="Land M.L."/>
            <person name="Han S."/>
            <person name="Saunders E."/>
            <person name="Tapia R."/>
            <person name="Detter C."/>
            <person name="Brettin T."/>
            <person name="Han J."/>
            <person name="Woyke T."/>
            <person name="Goodwin L."/>
            <person name="Pennacchio L."/>
            <person name="Nolan M."/>
            <person name="Cook A.M."/>
            <person name="Kjelleberg S."/>
            <person name="Thomas T."/>
        </authorList>
    </citation>
    <scope>NUCLEOTIDE SEQUENCE [LARGE SCALE GENOMIC DNA]</scope>
    <source>
        <strain evidence="3">DS-1 / DSM 13023 / NCIMB 13966</strain>
    </source>
</reference>
<dbReference type="Proteomes" id="UP000006377">
    <property type="component" value="Chromosome"/>
</dbReference>
<dbReference type="eggNOG" id="COG0647">
    <property type="taxonomic scope" value="Bacteria"/>
</dbReference>
<name>A7HWY7_PARL1</name>
<dbReference type="OrthoDB" id="7192139at2"/>
<feature type="region of interest" description="Disordered" evidence="1">
    <location>
        <begin position="1"/>
        <end position="24"/>
    </location>
</feature>
<proteinExistence type="predicted"/>
<dbReference type="HOGENOM" id="CLU_110578_0_0_5"/>
<dbReference type="EMBL" id="CP000774">
    <property type="protein sequence ID" value="ABS64420.1"/>
    <property type="molecule type" value="Genomic_DNA"/>
</dbReference>
<evidence type="ECO:0000313" key="2">
    <source>
        <dbReference type="EMBL" id="ABS64420.1"/>
    </source>
</evidence>
<protein>
    <recommendedName>
        <fullName evidence="4">HAD family hydrolase</fullName>
    </recommendedName>
</protein>